<keyword evidence="2" id="KW-0378">Hydrolase</keyword>
<comment type="cofactor">
    <cofactor evidence="1">
        <name>Mg(2+)</name>
        <dbReference type="ChEBI" id="CHEBI:18420"/>
    </cofactor>
</comment>
<evidence type="ECO:0000256" key="1">
    <source>
        <dbReference type="ARBA" id="ARBA00001946"/>
    </source>
</evidence>
<evidence type="ECO:0000259" key="3">
    <source>
        <dbReference type="PROSITE" id="PS51462"/>
    </source>
</evidence>
<dbReference type="InterPro" id="IPR000086">
    <property type="entry name" value="NUDIX_hydrolase_dom"/>
</dbReference>
<dbReference type="SUPFAM" id="SSF55811">
    <property type="entry name" value="Nudix"/>
    <property type="match status" value="1"/>
</dbReference>
<name>A0A1G1X3Z6_9BACT</name>
<organism evidence="4 5">
    <name type="scientific">Candidatus Andersenbacteria bacterium RIFCSPHIGHO2_12_FULL_45_11</name>
    <dbReference type="NCBI Taxonomy" id="1797281"/>
    <lineage>
        <taxon>Bacteria</taxon>
        <taxon>Candidatus Anderseniibacteriota</taxon>
    </lineage>
</organism>
<dbReference type="AlphaFoldDB" id="A0A1G1X3Z6"/>
<dbReference type="GO" id="GO:0016787">
    <property type="term" value="F:hydrolase activity"/>
    <property type="evidence" value="ECO:0007669"/>
    <property type="project" value="UniProtKB-KW"/>
</dbReference>
<evidence type="ECO:0000313" key="4">
    <source>
        <dbReference type="EMBL" id="OGY34047.1"/>
    </source>
</evidence>
<reference evidence="4 5" key="1">
    <citation type="journal article" date="2016" name="Nat. Commun.">
        <title>Thousands of microbial genomes shed light on interconnected biogeochemical processes in an aquifer system.</title>
        <authorList>
            <person name="Anantharaman K."/>
            <person name="Brown C.T."/>
            <person name="Hug L.A."/>
            <person name="Sharon I."/>
            <person name="Castelle C.J."/>
            <person name="Probst A.J."/>
            <person name="Thomas B.C."/>
            <person name="Singh A."/>
            <person name="Wilkins M.J."/>
            <person name="Karaoz U."/>
            <person name="Brodie E.L."/>
            <person name="Williams K.H."/>
            <person name="Hubbard S.S."/>
            <person name="Banfield J.F."/>
        </authorList>
    </citation>
    <scope>NUCLEOTIDE SEQUENCE [LARGE SCALE GENOMIC DNA]</scope>
</reference>
<feature type="domain" description="Nudix hydrolase" evidence="3">
    <location>
        <begin position="31"/>
        <end position="163"/>
    </location>
</feature>
<dbReference type="Gene3D" id="3.90.79.10">
    <property type="entry name" value="Nucleoside Triphosphate Pyrophosphohydrolase"/>
    <property type="match status" value="1"/>
</dbReference>
<dbReference type="Pfam" id="PF00293">
    <property type="entry name" value="NUDIX"/>
    <property type="match status" value="1"/>
</dbReference>
<dbReference type="PROSITE" id="PS51462">
    <property type="entry name" value="NUDIX"/>
    <property type="match status" value="1"/>
</dbReference>
<accession>A0A1G1X3Z6</accession>
<dbReference type="InterPro" id="IPR015797">
    <property type="entry name" value="NUDIX_hydrolase-like_dom_sf"/>
</dbReference>
<evidence type="ECO:0000313" key="5">
    <source>
        <dbReference type="Proteomes" id="UP000177528"/>
    </source>
</evidence>
<dbReference type="InterPro" id="IPR020084">
    <property type="entry name" value="NUDIX_hydrolase_CS"/>
</dbReference>
<comment type="caution">
    <text evidence="4">The sequence shown here is derived from an EMBL/GenBank/DDBJ whole genome shotgun (WGS) entry which is preliminary data.</text>
</comment>
<evidence type="ECO:0000256" key="2">
    <source>
        <dbReference type="ARBA" id="ARBA00022801"/>
    </source>
</evidence>
<dbReference type="PANTHER" id="PTHR43046">
    <property type="entry name" value="GDP-MANNOSE MANNOSYL HYDROLASE"/>
    <property type="match status" value="1"/>
</dbReference>
<protein>
    <recommendedName>
        <fullName evidence="3">Nudix hydrolase domain-containing protein</fullName>
    </recommendedName>
</protein>
<sequence length="178" mass="20266">MKKVFQGDIFSVWQWDQELYDGSTKVFEKVQRTDAAFIIGVLPDKRILLIWDEQPDREGALGPAGGKVEEGENPIDAAAREFLEETGYKATTIEPWISFAPYGKMIFTIHCFIGKGAEKVSEPSLEAGERITPRFFTFDEFIALGQEETLRSTHLRIILLEAQLDSKKKDILYQQLYG</sequence>
<dbReference type="Proteomes" id="UP000177528">
    <property type="component" value="Unassembled WGS sequence"/>
</dbReference>
<gene>
    <name evidence="4" type="ORF">A3D99_02205</name>
</gene>
<dbReference type="PANTHER" id="PTHR43046:SF2">
    <property type="entry name" value="8-OXO-DGTP DIPHOSPHATASE-RELATED"/>
    <property type="match status" value="1"/>
</dbReference>
<dbReference type="PROSITE" id="PS00893">
    <property type="entry name" value="NUDIX_BOX"/>
    <property type="match status" value="1"/>
</dbReference>
<dbReference type="CDD" id="cd03424">
    <property type="entry name" value="NUDIX_ADPRase_Nudt5_UGPPase_Nudt14"/>
    <property type="match status" value="1"/>
</dbReference>
<proteinExistence type="predicted"/>
<dbReference type="EMBL" id="MHHR01000023">
    <property type="protein sequence ID" value="OGY34047.1"/>
    <property type="molecule type" value="Genomic_DNA"/>
</dbReference>